<dbReference type="Gramene" id="KRH37031">
    <property type="protein sequence ID" value="KRH37031"/>
    <property type="gene ID" value="GLYMA_09G039700"/>
</dbReference>
<evidence type="ECO:0000313" key="3">
    <source>
        <dbReference type="EnsemblPlants" id="KRH37031"/>
    </source>
</evidence>
<evidence type="ECO:0000313" key="2">
    <source>
        <dbReference type="EMBL" id="KRH37031.1"/>
    </source>
</evidence>
<sequence length="57" mass="6438">MLCLKYIYLLGITMGRFYVAVAETILCGSGWVFLNAAFESYYLLSRSCIGNLYRVGI</sequence>
<dbReference type="InParanoid" id="K7LBR1"/>
<evidence type="ECO:0000256" key="1">
    <source>
        <dbReference type="SAM" id="Phobius"/>
    </source>
</evidence>
<reference evidence="3" key="2">
    <citation type="submission" date="2018-02" db="UniProtKB">
        <authorList>
            <consortium name="EnsemblPlants"/>
        </authorList>
    </citation>
    <scope>IDENTIFICATION</scope>
    <source>
        <strain evidence="3">Williams 82</strain>
    </source>
</reference>
<dbReference type="HOGENOM" id="CLU_3145498_0_0_1"/>
<dbReference type="Proteomes" id="UP000008827">
    <property type="component" value="Chromosome 9"/>
</dbReference>
<dbReference type="OrthoDB" id="1450370at2759"/>
<protein>
    <submittedName>
        <fullName evidence="2 3">Uncharacterized protein</fullName>
    </submittedName>
</protein>
<dbReference type="EMBL" id="CM000842">
    <property type="protein sequence ID" value="KRH37031.1"/>
    <property type="molecule type" value="Genomic_DNA"/>
</dbReference>
<reference evidence="2" key="3">
    <citation type="submission" date="2018-07" db="EMBL/GenBank/DDBJ databases">
        <title>WGS assembly of Glycine max.</title>
        <authorList>
            <person name="Schmutz J."/>
            <person name="Cannon S."/>
            <person name="Schlueter J."/>
            <person name="Ma J."/>
            <person name="Mitros T."/>
            <person name="Nelson W."/>
            <person name="Hyten D."/>
            <person name="Song Q."/>
            <person name="Thelen J."/>
            <person name="Cheng J."/>
            <person name="Xu D."/>
            <person name="Hellsten U."/>
            <person name="May G."/>
            <person name="Yu Y."/>
            <person name="Sakurai T."/>
            <person name="Umezawa T."/>
            <person name="Bhattacharyya M."/>
            <person name="Sandhu D."/>
            <person name="Valliyodan B."/>
            <person name="Lindquist E."/>
            <person name="Peto M."/>
            <person name="Grant D."/>
            <person name="Shu S."/>
            <person name="Goodstein D."/>
            <person name="Barry K."/>
            <person name="Futrell-Griggs M."/>
            <person name="Abernathy B."/>
            <person name="Du J."/>
            <person name="Tian Z."/>
            <person name="Zhu L."/>
            <person name="Gill N."/>
            <person name="Joshi T."/>
            <person name="Libault M."/>
            <person name="Sethuraman A."/>
            <person name="Zhang X."/>
            <person name="Shinozaki K."/>
            <person name="Nguyen H."/>
            <person name="Wing R."/>
            <person name="Cregan P."/>
            <person name="Specht J."/>
            <person name="Grimwood J."/>
            <person name="Rokhsar D."/>
            <person name="Stacey G."/>
            <person name="Shoemaker R."/>
            <person name="Jackson S."/>
        </authorList>
    </citation>
    <scope>NUCLEOTIDE SEQUENCE</scope>
    <source>
        <tissue evidence="2">Callus</tissue>
    </source>
</reference>
<accession>K7LBR1</accession>
<keyword evidence="1" id="KW-0472">Membrane</keyword>
<organism evidence="3">
    <name type="scientific">Glycine max</name>
    <name type="common">Soybean</name>
    <name type="synonym">Glycine hispida</name>
    <dbReference type="NCBI Taxonomy" id="3847"/>
    <lineage>
        <taxon>Eukaryota</taxon>
        <taxon>Viridiplantae</taxon>
        <taxon>Streptophyta</taxon>
        <taxon>Embryophyta</taxon>
        <taxon>Tracheophyta</taxon>
        <taxon>Spermatophyta</taxon>
        <taxon>Magnoliopsida</taxon>
        <taxon>eudicotyledons</taxon>
        <taxon>Gunneridae</taxon>
        <taxon>Pentapetalae</taxon>
        <taxon>rosids</taxon>
        <taxon>fabids</taxon>
        <taxon>Fabales</taxon>
        <taxon>Fabaceae</taxon>
        <taxon>Papilionoideae</taxon>
        <taxon>50 kb inversion clade</taxon>
        <taxon>NPAAA clade</taxon>
        <taxon>indigoferoid/millettioid clade</taxon>
        <taxon>Phaseoleae</taxon>
        <taxon>Glycine</taxon>
        <taxon>Glycine subgen. Soja</taxon>
    </lineage>
</organism>
<dbReference type="PaxDb" id="3847-GLYMA09G04440.1"/>
<evidence type="ECO:0000313" key="4">
    <source>
        <dbReference type="Proteomes" id="UP000008827"/>
    </source>
</evidence>
<name>K7LBR1_SOYBN</name>
<dbReference type="EnsemblPlants" id="KRH37031">
    <property type="protein sequence ID" value="KRH37031"/>
    <property type="gene ID" value="GLYMA_09G039700"/>
</dbReference>
<gene>
    <name evidence="2" type="ORF">GLYMA_09G039700</name>
</gene>
<keyword evidence="4" id="KW-1185">Reference proteome</keyword>
<proteinExistence type="predicted"/>
<dbReference type="AlphaFoldDB" id="K7LBR1"/>
<reference evidence="2 3" key="1">
    <citation type="journal article" date="2010" name="Nature">
        <title>Genome sequence of the palaeopolyploid soybean.</title>
        <authorList>
            <person name="Schmutz J."/>
            <person name="Cannon S.B."/>
            <person name="Schlueter J."/>
            <person name="Ma J."/>
            <person name="Mitros T."/>
            <person name="Nelson W."/>
            <person name="Hyten D.L."/>
            <person name="Song Q."/>
            <person name="Thelen J.J."/>
            <person name="Cheng J."/>
            <person name="Xu D."/>
            <person name="Hellsten U."/>
            <person name="May G.D."/>
            <person name="Yu Y."/>
            <person name="Sakurai T."/>
            <person name="Umezawa T."/>
            <person name="Bhattacharyya M.K."/>
            <person name="Sandhu D."/>
            <person name="Valliyodan B."/>
            <person name="Lindquist E."/>
            <person name="Peto M."/>
            <person name="Grant D."/>
            <person name="Shu S."/>
            <person name="Goodstein D."/>
            <person name="Barry K."/>
            <person name="Futrell-Griggs M."/>
            <person name="Abernathy B."/>
            <person name="Du J."/>
            <person name="Tian Z."/>
            <person name="Zhu L."/>
            <person name="Gill N."/>
            <person name="Joshi T."/>
            <person name="Libault M."/>
            <person name="Sethuraman A."/>
            <person name="Zhang X.-C."/>
            <person name="Shinozaki K."/>
            <person name="Nguyen H.T."/>
            <person name="Wing R.A."/>
            <person name="Cregan P."/>
            <person name="Specht J."/>
            <person name="Grimwood J."/>
            <person name="Rokhsar D."/>
            <person name="Stacey G."/>
            <person name="Shoemaker R.C."/>
            <person name="Jackson S.A."/>
        </authorList>
    </citation>
    <scope>NUCLEOTIDE SEQUENCE [LARGE SCALE GENOMIC DNA]</scope>
    <source>
        <strain evidence="3">cv. Williams 82</strain>
        <tissue evidence="2">Callus</tissue>
    </source>
</reference>
<feature type="transmembrane region" description="Helical" evidence="1">
    <location>
        <begin position="7"/>
        <end position="34"/>
    </location>
</feature>
<keyword evidence="1" id="KW-0812">Transmembrane</keyword>
<keyword evidence="1" id="KW-1133">Transmembrane helix</keyword>